<evidence type="ECO:0000313" key="2">
    <source>
        <dbReference type="EMBL" id="MBH0775054.1"/>
    </source>
</evidence>
<protein>
    <submittedName>
        <fullName evidence="2">Uncharacterized protein</fullName>
    </submittedName>
</protein>
<dbReference type="Proteomes" id="UP000655751">
    <property type="component" value="Unassembled WGS sequence"/>
</dbReference>
<accession>A0A931N0J2</accession>
<dbReference type="RefSeq" id="WP_196147379.1">
    <property type="nucleotide sequence ID" value="NZ_JADMLG010000001.1"/>
</dbReference>
<evidence type="ECO:0000256" key="1">
    <source>
        <dbReference type="SAM" id="MobiDB-lite"/>
    </source>
</evidence>
<feature type="region of interest" description="Disordered" evidence="1">
    <location>
        <begin position="29"/>
        <end position="49"/>
    </location>
</feature>
<gene>
    <name evidence="2" type="ORF">IT779_01995</name>
</gene>
<reference evidence="2" key="1">
    <citation type="submission" date="2020-11" db="EMBL/GenBank/DDBJ databases">
        <title>Nocardia NEAU-351.nov., a novel actinomycete isolated from the cow dung.</title>
        <authorList>
            <person name="Zhang X."/>
        </authorList>
    </citation>
    <scope>NUCLEOTIDE SEQUENCE</scope>
    <source>
        <strain evidence="2">NEAU-351</strain>
    </source>
</reference>
<dbReference type="EMBL" id="JADMLG010000001">
    <property type="protein sequence ID" value="MBH0775054.1"/>
    <property type="molecule type" value="Genomic_DNA"/>
</dbReference>
<sequence length="125" mass="14434">MNHTPIPPDPYTRAMWLRRDLFNAVAADNNPGLLYPDLPEGTPLPETPSREEEIELAYYRHLDAHRAELGDHPDFARAYSIIDDLTADGLDITDLHTEPDDPPQRHDHDWPDPAHRDRPSRNRSR</sequence>
<feature type="region of interest" description="Disordered" evidence="1">
    <location>
        <begin position="92"/>
        <end position="125"/>
    </location>
</feature>
<evidence type="ECO:0000313" key="3">
    <source>
        <dbReference type="Proteomes" id="UP000655751"/>
    </source>
</evidence>
<dbReference type="AlphaFoldDB" id="A0A931N0J2"/>
<proteinExistence type="predicted"/>
<name>A0A931N0J2_9NOCA</name>
<organism evidence="2 3">
    <name type="scientific">Nocardia bovistercoris</name>
    <dbReference type="NCBI Taxonomy" id="2785916"/>
    <lineage>
        <taxon>Bacteria</taxon>
        <taxon>Bacillati</taxon>
        <taxon>Actinomycetota</taxon>
        <taxon>Actinomycetes</taxon>
        <taxon>Mycobacteriales</taxon>
        <taxon>Nocardiaceae</taxon>
        <taxon>Nocardia</taxon>
    </lineage>
</organism>
<keyword evidence="3" id="KW-1185">Reference proteome</keyword>
<feature type="compositionally biased region" description="Basic and acidic residues" evidence="1">
    <location>
        <begin position="93"/>
        <end position="125"/>
    </location>
</feature>
<comment type="caution">
    <text evidence="2">The sequence shown here is derived from an EMBL/GenBank/DDBJ whole genome shotgun (WGS) entry which is preliminary data.</text>
</comment>